<evidence type="ECO:0000256" key="3">
    <source>
        <dbReference type="ARBA" id="ARBA00022806"/>
    </source>
</evidence>
<evidence type="ECO:0000313" key="7">
    <source>
        <dbReference type="Proteomes" id="UP000245683"/>
    </source>
</evidence>
<dbReference type="CDD" id="cd18808">
    <property type="entry name" value="SF1_C_Upf1"/>
    <property type="match status" value="1"/>
</dbReference>
<evidence type="ECO:0000256" key="4">
    <source>
        <dbReference type="ARBA" id="ARBA00022840"/>
    </source>
</evidence>
<keyword evidence="2" id="KW-0378">Hydrolase</keyword>
<dbReference type="RefSeq" id="WP_165823211.1">
    <property type="nucleotide sequence ID" value="NZ_QGSV01000266.1"/>
</dbReference>
<evidence type="ECO:0000256" key="1">
    <source>
        <dbReference type="ARBA" id="ARBA00022741"/>
    </source>
</evidence>
<evidence type="ECO:0000256" key="2">
    <source>
        <dbReference type="ARBA" id="ARBA00022801"/>
    </source>
</evidence>
<dbReference type="GO" id="GO:0005524">
    <property type="term" value="F:ATP binding"/>
    <property type="evidence" value="ECO:0007669"/>
    <property type="project" value="UniProtKB-KW"/>
</dbReference>
<keyword evidence="4" id="KW-0067">ATP-binding</keyword>
<sequence length="447" mass="48329">ALADAVGTAMRHRPTSARRWTADARRSVSGLAAALRAGRNRRRELLAGLDADALVRALPLWVGTVADVEDLLPPVAGMFDLVVLDEAAHIDQLRAAPVLARARRALVAGDPRQLRFVSFVADVDVTATLRRHGLERFADRLDVRRSSAFDVAAGAAPVTWLGEHHRSAPHLIQFSARRFYDGRLELVTRHPRNERADVIDVVAVPDAAVTDGVNQAEVDAVLDLVRRRAADPPDGGIAVVSPFRAQADALEAALLAAYDVDEIERLGLRSGTVHAFQGSEADVVIASLGLVAEDPPSRHRFVTEPNLFNVLVTRARKHLTVVTSLRSPQGLVGDYLGYAGRPPAPAQTDPGPAEGWTAALAEELRRLGLPVRPGYPVGRWRVDLCVGEDADAVGVICGVHPDGVAAHVERQRTLLRAGWPLYDVFDSRWSDDPIRAALDLAARIARP</sequence>
<dbReference type="InterPro" id="IPR047187">
    <property type="entry name" value="SF1_C_Upf1"/>
</dbReference>
<dbReference type="InterPro" id="IPR027417">
    <property type="entry name" value="P-loop_NTPase"/>
</dbReference>
<dbReference type="AlphaFoldDB" id="A0A317JYQ7"/>
<feature type="non-terminal residue" evidence="6">
    <location>
        <position position="1"/>
    </location>
</feature>
<dbReference type="Proteomes" id="UP000245683">
    <property type="component" value="Unassembled WGS sequence"/>
</dbReference>
<dbReference type="Pfam" id="PF13087">
    <property type="entry name" value="AAA_12"/>
    <property type="match status" value="1"/>
</dbReference>
<dbReference type="SUPFAM" id="SSF52540">
    <property type="entry name" value="P-loop containing nucleoside triphosphate hydrolases"/>
    <property type="match status" value="1"/>
</dbReference>
<dbReference type="PANTHER" id="PTHR43788:SF8">
    <property type="entry name" value="DNA-BINDING PROTEIN SMUBP-2"/>
    <property type="match status" value="1"/>
</dbReference>
<gene>
    <name evidence="6" type="ORF">DLJ46_22300</name>
</gene>
<keyword evidence="1" id="KW-0547">Nucleotide-binding</keyword>
<dbReference type="PANTHER" id="PTHR43788">
    <property type="entry name" value="DNA2/NAM7 HELICASE FAMILY MEMBER"/>
    <property type="match status" value="1"/>
</dbReference>
<evidence type="ECO:0000259" key="5">
    <source>
        <dbReference type="Pfam" id="PF13087"/>
    </source>
</evidence>
<proteinExistence type="predicted"/>
<keyword evidence="7" id="KW-1185">Reference proteome</keyword>
<evidence type="ECO:0000313" key="6">
    <source>
        <dbReference type="EMBL" id="PWU45154.1"/>
    </source>
</evidence>
<dbReference type="InterPro" id="IPR050534">
    <property type="entry name" value="Coronavir_polyprotein_1ab"/>
</dbReference>
<protein>
    <recommendedName>
        <fullName evidence="5">DNA2/NAM7 helicase-like C-terminal domain-containing protein</fullName>
    </recommendedName>
</protein>
<name>A0A317JYQ7_9ACTN</name>
<dbReference type="GO" id="GO:0043139">
    <property type="term" value="F:5'-3' DNA helicase activity"/>
    <property type="evidence" value="ECO:0007669"/>
    <property type="project" value="TreeGrafter"/>
</dbReference>
<keyword evidence="3" id="KW-0347">Helicase</keyword>
<reference evidence="7" key="1">
    <citation type="submission" date="2018-05" db="EMBL/GenBank/DDBJ databases">
        <title>Micromonospora globispora sp. nov. and Micromonospora rugosa sp. nov., isolated from marine sediment.</title>
        <authorList>
            <person name="Carro L."/>
            <person name="Aysel V."/>
            <person name="Cetin D."/>
            <person name="Igual J.M."/>
            <person name="Klenk H.-P."/>
            <person name="Trujillo M.E."/>
            <person name="Sahin N."/>
        </authorList>
    </citation>
    <scope>NUCLEOTIDE SEQUENCE [LARGE SCALE GENOMIC DNA]</scope>
    <source>
        <strain evidence="7">S2904</strain>
    </source>
</reference>
<dbReference type="GO" id="GO:0016787">
    <property type="term" value="F:hydrolase activity"/>
    <property type="evidence" value="ECO:0007669"/>
    <property type="project" value="UniProtKB-KW"/>
</dbReference>
<comment type="caution">
    <text evidence="6">The sequence shown here is derived from an EMBL/GenBank/DDBJ whole genome shotgun (WGS) entry which is preliminary data.</text>
</comment>
<organism evidence="6 7">
    <name type="scientific">Micromonospora globispora</name>
    <dbReference type="NCBI Taxonomy" id="1450148"/>
    <lineage>
        <taxon>Bacteria</taxon>
        <taxon>Bacillati</taxon>
        <taxon>Actinomycetota</taxon>
        <taxon>Actinomycetes</taxon>
        <taxon>Micromonosporales</taxon>
        <taxon>Micromonosporaceae</taxon>
        <taxon>Micromonospora</taxon>
    </lineage>
</organism>
<dbReference type="EMBL" id="QGSV01000266">
    <property type="protein sequence ID" value="PWU45154.1"/>
    <property type="molecule type" value="Genomic_DNA"/>
</dbReference>
<accession>A0A317JYQ7</accession>
<dbReference type="InterPro" id="IPR041679">
    <property type="entry name" value="DNA2/NAM7-like_C"/>
</dbReference>
<feature type="domain" description="DNA2/NAM7 helicase-like C-terminal" evidence="5">
    <location>
        <begin position="155"/>
        <end position="324"/>
    </location>
</feature>
<dbReference type="Gene3D" id="3.40.50.300">
    <property type="entry name" value="P-loop containing nucleotide triphosphate hydrolases"/>
    <property type="match status" value="2"/>
</dbReference>